<gene>
    <name evidence="3" type="primary">Palb2</name>
    <name evidence="3" type="ORF">SYRPAR_R10126</name>
</gene>
<sequence length="913" mass="97993">AVATSDNPEAARPCSENGDSVLLHTSENEVLPADRNNAVTNESKNREGSQSDTNTLNPFPTDLALGNAEELLENQQLEIQSRLSHPEEVTAPESALNSCTVVEGLLFPVEYYVRTTRRMSNCQRKVDLDAVILSQLGRSKKSQRSKCKQKDANSDRPSQERAENDLESGGVPFPFLGAEDDPANSSSPQKSLPVSSGSSTSLGLISQNSIASTKRDRRPSQRKQKGRRKSTCKPPVHQVSQELIESLDLITTRESSSLLSNECQSEKENCEANFEKSSLVERSYPAGSEGPASLGHLAMDPDTCASPFSFRSLQWLAPRLGIKDFHLPDEEFGLLKLEKLESSPVNDLEVFVPTVFGDDGASQDTRDAQMNPEEKSLKSNLISPFRNGLPTLPRLESPASKKELSTRELLLTPMGTVLAGASTQPESQISSPVFPLVGATPAALPGVGSEVCPSAPSAPPSPASPRSSTGAPVQAVDGGNCRDSAVPLHSDSCGAASARKEEEQGPRFPLEAERGPSDSSDEAVALEKHQQAENKEQRSSRASPDQKKDGAEQLTPVLLDGLGAESLQLVSKLKDSSSSCAVDVGTVWWEAAGCRELCVVTACESSVSLWKPLGSDHWGKVYTWQLGEIPVIQIVPLPDTCNLVCIALGDLEIGEIRLLLYSSENDSFKQSLVKTGNIRAVLGLKGRRLVSSSRTAQEQQVEIVLLSETGRSKDGQTLMPPEETVLAFAEVEGMREALVGTTAVNSIVVWSVNLRTGQLLKKMHVGYSYPASICHRAYSDSGLLFVVLSHPHAKESESCGNPAFRVVAFNPKTARSTGVMFSSLPPGHAGRRVPRDSYLEGDVKDASAAAVLTSGSIAVWDLLLGHCTAFLPPAPAGTWALVRWATTTACLLAGQRDGTVCLYRYQPPQPGAA</sequence>
<feature type="compositionally biased region" description="Basic and acidic residues" evidence="1">
    <location>
        <begin position="525"/>
        <end position="550"/>
    </location>
</feature>
<dbReference type="EMBL" id="VZTO01006293">
    <property type="protein sequence ID" value="NXT20035.1"/>
    <property type="molecule type" value="Genomic_DNA"/>
</dbReference>
<dbReference type="PANTHER" id="PTHR14662:SF2">
    <property type="entry name" value="PARTNER AND LOCALIZER OF BRCA2"/>
    <property type="match status" value="1"/>
</dbReference>
<dbReference type="SUPFAM" id="SSF50978">
    <property type="entry name" value="WD40 repeat-like"/>
    <property type="match status" value="1"/>
</dbReference>
<dbReference type="InterPro" id="IPR042417">
    <property type="entry name" value="PALB2"/>
</dbReference>
<evidence type="ECO:0000313" key="3">
    <source>
        <dbReference type="EMBL" id="NXT20035.1"/>
    </source>
</evidence>
<dbReference type="Proteomes" id="UP000536260">
    <property type="component" value="Unassembled WGS sequence"/>
</dbReference>
<feature type="region of interest" description="Disordered" evidence="1">
    <location>
        <begin position="1"/>
        <end position="58"/>
    </location>
</feature>
<dbReference type="Pfam" id="PF16756">
    <property type="entry name" value="PALB2_WD40"/>
    <property type="match status" value="1"/>
</dbReference>
<feature type="region of interest" description="Disordered" evidence="1">
    <location>
        <begin position="359"/>
        <end position="404"/>
    </location>
</feature>
<comment type="caution">
    <text evidence="3">The sequence shown here is derived from an EMBL/GenBank/DDBJ whole genome shotgun (WGS) entry which is preliminary data.</text>
</comment>
<feature type="region of interest" description="Disordered" evidence="1">
    <location>
        <begin position="448"/>
        <end position="550"/>
    </location>
</feature>
<feature type="non-terminal residue" evidence="3">
    <location>
        <position position="1"/>
    </location>
</feature>
<accession>A0A7L3AP86</accession>
<reference evidence="3 4" key="1">
    <citation type="submission" date="2019-09" db="EMBL/GenBank/DDBJ databases">
        <title>Bird 10,000 Genomes (B10K) Project - Family phase.</title>
        <authorList>
            <person name="Zhang G."/>
        </authorList>
    </citation>
    <scope>NUCLEOTIDE SEQUENCE [LARGE SCALE GENOMIC DNA]</scope>
    <source>
        <strain evidence="3">B10K-DU-003-42</strain>
        <tissue evidence="3">Mixed tissue sample</tissue>
    </source>
</reference>
<dbReference type="InterPro" id="IPR031920">
    <property type="entry name" value="PALB2_WD40"/>
</dbReference>
<feature type="non-terminal residue" evidence="3">
    <location>
        <position position="913"/>
    </location>
</feature>
<dbReference type="Gene3D" id="2.130.10.10">
    <property type="entry name" value="YVTN repeat-like/Quinoprotein amine dehydrogenase"/>
    <property type="match status" value="1"/>
</dbReference>
<feature type="compositionally biased region" description="Low complexity" evidence="1">
    <location>
        <begin position="185"/>
        <end position="206"/>
    </location>
</feature>
<evidence type="ECO:0000313" key="4">
    <source>
        <dbReference type="Proteomes" id="UP000536260"/>
    </source>
</evidence>
<dbReference type="InterPro" id="IPR036322">
    <property type="entry name" value="WD40_repeat_dom_sf"/>
</dbReference>
<feature type="compositionally biased region" description="Basic residues" evidence="1">
    <location>
        <begin position="215"/>
        <end position="231"/>
    </location>
</feature>
<feature type="compositionally biased region" description="Basic and acidic residues" evidence="1">
    <location>
        <begin position="498"/>
        <end position="516"/>
    </location>
</feature>
<feature type="region of interest" description="Disordered" evidence="1">
    <location>
        <begin position="139"/>
        <end position="238"/>
    </location>
</feature>
<protein>
    <submittedName>
        <fullName evidence="3">PALB2 protein</fullName>
    </submittedName>
</protein>
<dbReference type="GO" id="GO:0005654">
    <property type="term" value="C:nucleoplasm"/>
    <property type="evidence" value="ECO:0007669"/>
    <property type="project" value="TreeGrafter"/>
</dbReference>
<dbReference type="InterPro" id="IPR015943">
    <property type="entry name" value="WD40/YVTN_repeat-like_dom_sf"/>
</dbReference>
<dbReference type="GO" id="GO:0003677">
    <property type="term" value="F:DNA binding"/>
    <property type="evidence" value="ECO:0007669"/>
    <property type="project" value="InterPro"/>
</dbReference>
<feature type="compositionally biased region" description="Basic and acidic residues" evidence="1">
    <location>
        <begin position="364"/>
        <end position="377"/>
    </location>
</feature>
<feature type="domain" description="Partner and localiser of BRCA2 WD40" evidence="2">
    <location>
        <begin position="556"/>
        <end position="904"/>
    </location>
</feature>
<dbReference type="GO" id="GO:0000724">
    <property type="term" value="P:double-strand break repair via homologous recombination"/>
    <property type="evidence" value="ECO:0007669"/>
    <property type="project" value="InterPro"/>
</dbReference>
<dbReference type="PANTHER" id="PTHR14662">
    <property type="entry name" value="PARTNER AND LOCALIZER OF BRCA2"/>
    <property type="match status" value="1"/>
</dbReference>
<feature type="compositionally biased region" description="Basic and acidic residues" evidence="1">
    <location>
        <begin position="148"/>
        <end position="164"/>
    </location>
</feature>
<organism evidence="3 4">
    <name type="scientific">Syrrhaptes paradoxus</name>
    <name type="common">Pallas's sandgrouse</name>
    <dbReference type="NCBI Taxonomy" id="302527"/>
    <lineage>
        <taxon>Eukaryota</taxon>
        <taxon>Metazoa</taxon>
        <taxon>Chordata</taxon>
        <taxon>Craniata</taxon>
        <taxon>Vertebrata</taxon>
        <taxon>Euteleostomi</taxon>
        <taxon>Archelosauria</taxon>
        <taxon>Archosauria</taxon>
        <taxon>Dinosauria</taxon>
        <taxon>Saurischia</taxon>
        <taxon>Theropoda</taxon>
        <taxon>Coelurosauria</taxon>
        <taxon>Aves</taxon>
        <taxon>Neognathae</taxon>
        <taxon>Neoaves</taxon>
        <taxon>Columbimorphae</taxon>
        <taxon>Pterocliformes</taxon>
        <taxon>Pteroclidae</taxon>
        <taxon>Syrrhaptes</taxon>
    </lineage>
</organism>
<evidence type="ECO:0000256" key="1">
    <source>
        <dbReference type="SAM" id="MobiDB-lite"/>
    </source>
</evidence>
<evidence type="ECO:0000259" key="2">
    <source>
        <dbReference type="Pfam" id="PF16756"/>
    </source>
</evidence>
<proteinExistence type="predicted"/>
<dbReference type="AlphaFoldDB" id="A0A7L3AP86"/>
<name>A0A7L3AP86_9AVES</name>
<keyword evidence="4" id="KW-1185">Reference proteome</keyword>